<sequence length="481" mass="56358">MYIKIKLNDLKYRYDVYQMFNIFHTFCEIKFNEYTEYDYLINIDNNTMSIETKNIKEVYLINEDGNFKEQLKKGMFKFLSNELKDEYPWGTLVGIRPSKIALSLLEEGYSEEEVIKYFEKTYLAKEEKARLCIDVAKVESKFVNKDEKSISIYVGMPFCPTRCLYCSFAANPIASCKKDVNNYLEALKKEINNIKDYIHNNKLTIETVYFGGGTPTSINNEQFEDLMKHIYESFIYEKNIKEFTVECGRPDSITEEKLKSMKKYKVSRISINPQTMNDKSLKAIGRGHLTNDVIEKFKLARSLDFDNINMDMIIGLPNEDLEEVKTTCKLIKKLNPDSLTVHGLSIKRASRLYENLVLKKIIKIANQQHLNIMYKKSKELSEDLNMYPYYMYRQKNMVGNMENVGYARKDKECIYNIQMIEDKQTIIALGADAVSKVVYLNEGKNRIERFGNVKDVKEYVKRIDEMIEGKIKLLDTLYSKK</sequence>
<dbReference type="InterPro" id="IPR007197">
    <property type="entry name" value="rSAM"/>
</dbReference>
<dbReference type="InterPro" id="IPR006638">
    <property type="entry name" value="Elp3/MiaA/NifB-like_rSAM"/>
</dbReference>
<dbReference type="NCBIfam" id="NF006060">
    <property type="entry name" value="PRK08207.1-3"/>
    <property type="match status" value="1"/>
</dbReference>
<evidence type="ECO:0000313" key="3">
    <source>
        <dbReference type="Proteomes" id="UP000430345"/>
    </source>
</evidence>
<feature type="domain" description="Radical SAM core" evidence="1">
    <location>
        <begin position="142"/>
        <end position="379"/>
    </location>
</feature>
<dbReference type="NCBIfam" id="TIGR03994">
    <property type="entry name" value="rSAM_HemZ"/>
    <property type="match status" value="1"/>
</dbReference>
<dbReference type="InterPro" id="IPR058240">
    <property type="entry name" value="rSAM_sf"/>
</dbReference>
<dbReference type="PROSITE" id="PS51918">
    <property type="entry name" value="RADICAL_SAM"/>
    <property type="match status" value="1"/>
</dbReference>
<organism evidence="2 3">
    <name type="scientific">Clostridium tarantellae</name>
    <dbReference type="NCBI Taxonomy" id="39493"/>
    <lineage>
        <taxon>Bacteria</taxon>
        <taxon>Bacillati</taxon>
        <taxon>Bacillota</taxon>
        <taxon>Clostridia</taxon>
        <taxon>Eubacteriales</taxon>
        <taxon>Clostridiaceae</taxon>
        <taxon>Clostridium</taxon>
    </lineage>
</organism>
<dbReference type="AlphaFoldDB" id="A0A6I1MJU9"/>
<dbReference type="GO" id="GO:0005737">
    <property type="term" value="C:cytoplasm"/>
    <property type="evidence" value="ECO:0007669"/>
    <property type="project" value="TreeGrafter"/>
</dbReference>
<dbReference type="SMART" id="SM00729">
    <property type="entry name" value="Elp3"/>
    <property type="match status" value="1"/>
</dbReference>
<evidence type="ECO:0000313" key="2">
    <source>
        <dbReference type="EMBL" id="MPQ42983.1"/>
    </source>
</evidence>
<dbReference type="GO" id="GO:0006779">
    <property type="term" value="P:porphyrin-containing compound biosynthetic process"/>
    <property type="evidence" value="ECO:0007669"/>
    <property type="project" value="TreeGrafter"/>
</dbReference>
<proteinExistence type="predicted"/>
<dbReference type="GO" id="GO:0003824">
    <property type="term" value="F:catalytic activity"/>
    <property type="evidence" value="ECO:0007669"/>
    <property type="project" value="InterPro"/>
</dbReference>
<dbReference type="Proteomes" id="UP000430345">
    <property type="component" value="Unassembled WGS sequence"/>
</dbReference>
<dbReference type="Pfam" id="PF04055">
    <property type="entry name" value="Radical_SAM"/>
    <property type="match status" value="1"/>
</dbReference>
<dbReference type="InterPro" id="IPR023404">
    <property type="entry name" value="rSAM_horseshoe"/>
</dbReference>
<dbReference type="InterPro" id="IPR023995">
    <property type="entry name" value="HemZ"/>
</dbReference>
<dbReference type="SFLD" id="SFLDG01082">
    <property type="entry name" value="B12-binding_domain_containing"/>
    <property type="match status" value="1"/>
</dbReference>
<gene>
    <name evidence="2" type="ORF">GBZ86_04325</name>
</gene>
<protein>
    <submittedName>
        <fullName evidence="2">Coproporphyrinogen III oxidase</fullName>
    </submittedName>
</protein>
<dbReference type="PANTHER" id="PTHR13932:SF1">
    <property type="entry name" value="OXYGEN-INDEPENDENT COPROPORPHYRINOGEN-III OXIDASE-LIKE PROTEIN HEMZ"/>
    <property type="match status" value="1"/>
</dbReference>
<dbReference type="Gene3D" id="3.80.30.20">
    <property type="entry name" value="tm_1862 like domain"/>
    <property type="match status" value="1"/>
</dbReference>
<dbReference type="PANTHER" id="PTHR13932">
    <property type="entry name" value="COPROPORPHYRINIGEN III OXIDASE"/>
    <property type="match status" value="1"/>
</dbReference>
<accession>A0A6I1MJU9</accession>
<dbReference type="SUPFAM" id="SSF102114">
    <property type="entry name" value="Radical SAM enzymes"/>
    <property type="match status" value="1"/>
</dbReference>
<reference evidence="2 3" key="1">
    <citation type="submission" date="2019-10" db="EMBL/GenBank/DDBJ databases">
        <title>The Genome Sequence of Clostridium tarantellae Isolated from Fish Brain.</title>
        <authorList>
            <person name="Bano L."/>
            <person name="Kiel M."/>
            <person name="Sales G."/>
            <person name="Doxey A.C."/>
            <person name="Mansfield M.J."/>
            <person name="Schiavone M."/>
            <person name="Rossetto O."/>
            <person name="Pirazzini M."/>
            <person name="Dobrindt U."/>
            <person name="Montecucco C."/>
        </authorList>
    </citation>
    <scope>NUCLEOTIDE SEQUENCE [LARGE SCALE GENOMIC DNA]</scope>
    <source>
        <strain evidence="2 3">DSM 3997</strain>
    </source>
</reference>
<dbReference type="OrthoDB" id="9808022at2"/>
<dbReference type="InterPro" id="IPR034505">
    <property type="entry name" value="Coproporphyrinogen-III_oxidase"/>
</dbReference>
<dbReference type="CDD" id="cd01335">
    <property type="entry name" value="Radical_SAM"/>
    <property type="match status" value="1"/>
</dbReference>
<comment type="caution">
    <text evidence="2">The sequence shown here is derived from an EMBL/GenBank/DDBJ whole genome shotgun (WGS) entry which is preliminary data.</text>
</comment>
<dbReference type="SFLD" id="SFLDG01065">
    <property type="entry name" value="anaerobic_coproporphyrinogen-I"/>
    <property type="match status" value="1"/>
</dbReference>
<keyword evidence="3" id="KW-1185">Reference proteome</keyword>
<dbReference type="EMBL" id="WHJC01000031">
    <property type="protein sequence ID" value="MPQ42983.1"/>
    <property type="molecule type" value="Genomic_DNA"/>
</dbReference>
<dbReference type="GO" id="GO:0051539">
    <property type="term" value="F:4 iron, 4 sulfur cluster binding"/>
    <property type="evidence" value="ECO:0007669"/>
    <property type="project" value="TreeGrafter"/>
</dbReference>
<name>A0A6I1MJU9_9CLOT</name>
<dbReference type="RefSeq" id="WP_152888093.1">
    <property type="nucleotide sequence ID" value="NZ_WHJC01000031.1"/>
</dbReference>
<dbReference type="SFLD" id="SFLDF00310">
    <property type="entry name" value="oxygen-independent_coproporphy"/>
    <property type="match status" value="1"/>
</dbReference>
<evidence type="ECO:0000259" key="1">
    <source>
        <dbReference type="PROSITE" id="PS51918"/>
    </source>
</evidence>
<dbReference type="SFLD" id="SFLDS00029">
    <property type="entry name" value="Radical_SAM"/>
    <property type="match status" value="1"/>
</dbReference>